<gene>
    <name evidence="1" type="ORF">SAMN05660653_00883</name>
</gene>
<evidence type="ECO:0000313" key="1">
    <source>
        <dbReference type="EMBL" id="SDB18224.1"/>
    </source>
</evidence>
<dbReference type="EMBL" id="FMXO01000004">
    <property type="protein sequence ID" value="SDB18224.1"/>
    <property type="molecule type" value="Genomic_DNA"/>
</dbReference>
<evidence type="ECO:0000313" key="2">
    <source>
        <dbReference type="Proteomes" id="UP000198771"/>
    </source>
</evidence>
<dbReference type="InterPro" id="IPR036278">
    <property type="entry name" value="Sialidase_sf"/>
</dbReference>
<reference evidence="1 2" key="1">
    <citation type="submission" date="2016-10" db="EMBL/GenBank/DDBJ databases">
        <authorList>
            <person name="de Groot N.N."/>
        </authorList>
    </citation>
    <scope>NUCLEOTIDE SEQUENCE [LARGE SCALE GENOMIC DNA]</scope>
    <source>
        <strain evidence="1 2">ASO4-2</strain>
    </source>
</reference>
<dbReference type="SUPFAM" id="SSF50939">
    <property type="entry name" value="Sialidases"/>
    <property type="match status" value="1"/>
</dbReference>
<sequence>MRRQSLILCQSILAAGSVLKGFRFFSRRALLLTFAMIFMAGPAWGATKVIQWDDPVEVAEGEAFRGPWQMNESDWRFVDDPSVALTEDRQAGVVWVDQARQDLFFQVYGPDGEPRFDEPVNVSRSPEVFSWLPRVIMSGGEPETVFILWQEIIFSGGSHGGDILFARSQDGGRTFSEPLNLSNTIAGAGKGRLSRDIWFNGSLDMALGPEGNIYVVWTEYEGALRFSHSTDQGQSFSESLLIAGGRSEPPARGPSLAVSPEGEIHLAWSVGEEGAADIRYTRSTDHGRSFFAEHRFIVPSTGFSDAPKIAADERGIVHIAYTEGPFGPLQGLQVHYSQSVNGGLFPEAIEISQDHAESFAGAGFPSLELDGQGNVYVLWELFPEKGFTHPSGLGITFSDDNGQTFADPIIVPGTDDPGLGFNGSQQGMFMNKLAVNRNGDLAIVNSTFKAGESSRIRLIRGRIAAEE</sequence>
<organism evidence="1 2">
    <name type="scientific">Desulfonatronum thiosulfatophilum</name>
    <dbReference type="NCBI Taxonomy" id="617002"/>
    <lineage>
        <taxon>Bacteria</taxon>
        <taxon>Pseudomonadati</taxon>
        <taxon>Thermodesulfobacteriota</taxon>
        <taxon>Desulfovibrionia</taxon>
        <taxon>Desulfovibrionales</taxon>
        <taxon>Desulfonatronaceae</taxon>
        <taxon>Desulfonatronum</taxon>
    </lineage>
</organism>
<name>A0A1G6BC75_9BACT</name>
<accession>A0A1G6BC75</accession>
<protein>
    <recommendedName>
        <fullName evidence="3">BNR repeat-like domain-containing protein</fullName>
    </recommendedName>
</protein>
<dbReference type="Proteomes" id="UP000198771">
    <property type="component" value="Unassembled WGS sequence"/>
</dbReference>
<keyword evidence="2" id="KW-1185">Reference proteome</keyword>
<proteinExistence type="predicted"/>
<evidence type="ECO:0008006" key="3">
    <source>
        <dbReference type="Google" id="ProtNLM"/>
    </source>
</evidence>
<dbReference type="CDD" id="cd15482">
    <property type="entry name" value="Sialidase_non-viral"/>
    <property type="match status" value="1"/>
</dbReference>
<dbReference type="AlphaFoldDB" id="A0A1G6BC75"/>
<dbReference type="STRING" id="617002.SAMN05660653_00883"/>
<dbReference type="Gene3D" id="2.120.10.10">
    <property type="match status" value="1"/>
</dbReference>